<protein>
    <submittedName>
        <fullName evidence="1">Uncharacterized protein</fullName>
    </submittedName>
</protein>
<comment type="caution">
    <text evidence="1">The sequence shown here is derived from an EMBL/GenBank/DDBJ whole genome shotgun (WGS) entry which is preliminary data.</text>
</comment>
<name>A0AAW1WX03_RUBAR</name>
<dbReference type="Gene3D" id="3.30.565.10">
    <property type="entry name" value="Histidine kinase-like ATPase, C-terminal domain"/>
    <property type="match status" value="1"/>
</dbReference>
<evidence type="ECO:0000313" key="1">
    <source>
        <dbReference type="EMBL" id="KAK9929137.1"/>
    </source>
</evidence>
<gene>
    <name evidence="1" type="ORF">M0R45_026245</name>
</gene>
<accession>A0AAW1WX03</accession>
<sequence>MVESMGGYGTQVKTLAELHELLLKVDDAIVKRENLWVYENKKIVKRYVTYHPYIYHIFEHLLVLATDNPTMDTLIVNIHWKENVIEICAKGGDEVQIYVDKDFHDLIFMYFGEFKIVTTYHGRRDK</sequence>
<dbReference type="EMBL" id="JBEDUW010000005">
    <property type="protein sequence ID" value="KAK9929137.1"/>
    <property type="molecule type" value="Genomic_DNA"/>
</dbReference>
<organism evidence="1 2">
    <name type="scientific">Rubus argutus</name>
    <name type="common">Southern blackberry</name>
    <dbReference type="NCBI Taxonomy" id="59490"/>
    <lineage>
        <taxon>Eukaryota</taxon>
        <taxon>Viridiplantae</taxon>
        <taxon>Streptophyta</taxon>
        <taxon>Embryophyta</taxon>
        <taxon>Tracheophyta</taxon>
        <taxon>Spermatophyta</taxon>
        <taxon>Magnoliopsida</taxon>
        <taxon>eudicotyledons</taxon>
        <taxon>Gunneridae</taxon>
        <taxon>Pentapetalae</taxon>
        <taxon>rosids</taxon>
        <taxon>fabids</taxon>
        <taxon>Rosales</taxon>
        <taxon>Rosaceae</taxon>
        <taxon>Rosoideae</taxon>
        <taxon>Rosoideae incertae sedis</taxon>
        <taxon>Rubus</taxon>
    </lineage>
</organism>
<dbReference type="InterPro" id="IPR036890">
    <property type="entry name" value="HATPase_C_sf"/>
</dbReference>
<evidence type="ECO:0000313" key="2">
    <source>
        <dbReference type="Proteomes" id="UP001457282"/>
    </source>
</evidence>
<proteinExistence type="predicted"/>
<dbReference type="Proteomes" id="UP001457282">
    <property type="component" value="Unassembled WGS sequence"/>
</dbReference>
<dbReference type="AlphaFoldDB" id="A0AAW1WX03"/>
<keyword evidence="2" id="KW-1185">Reference proteome</keyword>
<reference evidence="1 2" key="1">
    <citation type="journal article" date="2023" name="G3 (Bethesda)">
        <title>A chromosome-length genome assembly and annotation of blackberry (Rubus argutus, cv. 'Hillquist').</title>
        <authorList>
            <person name="Bruna T."/>
            <person name="Aryal R."/>
            <person name="Dudchenko O."/>
            <person name="Sargent D.J."/>
            <person name="Mead D."/>
            <person name="Buti M."/>
            <person name="Cavallini A."/>
            <person name="Hytonen T."/>
            <person name="Andres J."/>
            <person name="Pham M."/>
            <person name="Weisz D."/>
            <person name="Mascagni F."/>
            <person name="Usai G."/>
            <person name="Natali L."/>
            <person name="Bassil N."/>
            <person name="Fernandez G.E."/>
            <person name="Lomsadze A."/>
            <person name="Armour M."/>
            <person name="Olukolu B."/>
            <person name="Poorten T."/>
            <person name="Britton C."/>
            <person name="Davik J."/>
            <person name="Ashrafi H."/>
            <person name="Aiden E.L."/>
            <person name="Borodovsky M."/>
            <person name="Worthington M."/>
        </authorList>
    </citation>
    <scope>NUCLEOTIDE SEQUENCE [LARGE SCALE GENOMIC DNA]</scope>
    <source>
        <strain evidence="1">PI 553951</strain>
    </source>
</reference>